<reference evidence="12" key="1">
    <citation type="submission" date="2025-08" db="UniProtKB">
        <authorList>
            <consortium name="RefSeq"/>
        </authorList>
    </citation>
    <scope>IDENTIFICATION</scope>
    <source>
        <tissue evidence="12">Blood</tissue>
    </source>
</reference>
<dbReference type="GeneID" id="109560927"/>
<feature type="transmembrane region" description="Helical" evidence="9">
    <location>
        <begin position="211"/>
        <end position="230"/>
    </location>
</feature>
<keyword evidence="7" id="KW-0675">Receptor</keyword>
<evidence type="ECO:0000256" key="1">
    <source>
        <dbReference type="ARBA" id="ARBA00003929"/>
    </source>
</evidence>
<gene>
    <name evidence="12" type="primary">LOC109560927</name>
</gene>
<name>A0ABM4SKP7_BOSIN</name>
<dbReference type="PROSITE" id="PS50262">
    <property type="entry name" value="G_PROTEIN_RECEP_F1_2"/>
    <property type="match status" value="1"/>
</dbReference>
<feature type="transmembrane region" description="Helical" evidence="9">
    <location>
        <begin position="40"/>
        <end position="63"/>
    </location>
</feature>
<organism evidence="11 12">
    <name type="scientific">Bos indicus</name>
    <name type="common">Zebu</name>
    <dbReference type="NCBI Taxonomy" id="9915"/>
    <lineage>
        <taxon>Eukaryota</taxon>
        <taxon>Metazoa</taxon>
        <taxon>Chordata</taxon>
        <taxon>Craniata</taxon>
        <taxon>Vertebrata</taxon>
        <taxon>Euteleostomi</taxon>
        <taxon>Mammalia</taxon>
        <taxon>Eutheria</taxon>
        <taxon>Laurasiatheria</taxon>
        <taxon>Artiodactyla</taxon>
        <taxon>Ruminantia</taxon>
        <taxon>Pecora</taxon>
        <taxon>Bovidae</taxon>
        <taxon>Bovinae</taxon>
        <taxon>Bos</taxon>
    </lineage>
</organism>
<evidence type="ECO:0000313" key="12">
    <source>
        <dbReference type="RefSeq" id="XP_070648368.1"/>
    </source>
</evidence>
<feature type="transmembrane region" description="Helical" evidence="9">
    <location>
        <begin position="251"/>
        <end position="274"/>
    </location>
</feature>
<proteinExistence type="predicted"/>
<keyword evidence="8" id="KW-0807">Transducer</keyword>
<evidence type="ECO:0000256" key="2">
    <source>
        <dbReference type="ARBA" id="ARBA00004141"/>
    </source>
</evidence>
<keyword evidence="11" id="KW-1185">Reference proteome</keyword>
<evidence type="ECO:0000256" key="5">
    <source>
        <dbReference type="ARBA" id="ARBA00023040"/>
    </source>
</evidence>
<dbReference type="Proteomes" id="UP001652663">
    <property type="component" value="Chromosome 7"/>
</dbReference>
<dbReference type="CDD" id="cd15234">
    <property type="entry name" value="7tmA_OR7-like"/>
    <property type="match status" value="1"/>
</dbReference>
<evidence type="ECO:0000256" key="4">
    <source>
        <dbReference type="ARBA" id="ARBA00022989"/>
    </source>
</evidence>
<evidence type="ECO:0000259" key="10">
    <source>
        <dbReference type="PROSITE" id="PS50262"/>
    </source>
</evidence>
<feature type="transmembrane region" description="Helical" evidence="9">
    <location>
        <begin position="117"/>
        <end position="134"/>
    </location>
</feature>
<dbReference type="InterPro" id="IPR000276">
    <property type="entry name" value="GPCR_Rhodpsn"/>
</dbReference>
<dbReference type="Pfam" id="PF13853">
    <property type="entry name" value="7tm_4"/>
    <property type="match status" value="1"/>
</dbReference>
<dbReference type="InterPro" id="IPR017452">
    <property type="entry name" value="GPCR_Rhodpsn_7TM"/>
</dbReference>
<accession>A0ABM4SKP7</accession>
<dbReference type="PRINTS" id="PR00237">
    <property type="entry name" value="GPCRRHODOPSN"/>
</dbReference>
<feature type="transmembrane region" description="Helical" evidence="9">
    <location>
        <begin position="75"/>
        <end position="97"/>
    </location>
</feature>
<dbReference type="PRINTS" id="PR00245">
    <property type="entry name" value="OLFACTORYR"/>
</dbReference>
<keyword evidence="3 9" id="KW-0812">Transmembrane</keyword>
<evidence type="ECO:0000256" key="6">
    <source>
        <dbReference type="ARBA" id="ARBA00023136"/>
    </source>
</evidence>
<evidence type="ECO:0000256" key="8">
    <source>
        <dbReference type="ARBA" id="ARBA00023224"/>
    </source>
</evidence>
<comment type="subcellular location">
    <subcellularLocation>
        <location evidence="2">Membrane</location>
        <topology evidence="2">Multi-pass membrane protein</topology>
    </subcellularLocation>
</comment>
<keyword evidence="5" id="KW-0297">G-protein coupled receptor</keyword>
<feature type="transmembrane region" description="Helical" evidence="9">
    <location>
        <begin position="154"/>
        <end position="173"/>
    </location>
</feature>
<feature type="domain" description="G-protein coupled receptors family 1 profile" evidence="10">
    <location>
        <begin position="55"/>
        <end position="266"/>
    </location>
</feature>
<evidence type="ECO:0000313" key="11">
    <source>
        <dbReference type="Proteomes" id="UP001652663"/>
    </source>
</evidence>
<evidence type="ECO:0000256" key="7">
    <source>
        <dbReference type="ARBA" id="ARBA00023170"/>
    </source>
</evidence>
<dbReference type="RefSeq" id="XP_070648368.1">
    <property type="nucleotide sequence ID" value="XM_070792267.1"/>
</dbReference>
<dbReference type="Gene3D" id="1.20.1070.10">
    <property type="entry name" value="Rhodopsin 7-helix transmembrane proteins"/>
    <property type="match status" value="1"/>
</dbReference>
<dbReference type="PANTHER" id="PTHR48001">
    <property type="entry name" value="OLFACTORY RECEPTOR"/>
    <property type="match status" value="1"/>
</dbReference>
<keyword evidence="4 9" id="KW-1133">Transmembrane helix</keyword>
<dbReference type="InterPro" id="IPR000725">
    <property type="entry name" value="Olfact_rcpt"/>
</dbReference>
<evidence type="ECO:0000256" key="3">
    <source>
        <dbReference type="ARBA" id="ARBA00022692"/>
    </source>
</evidence>
<protein>
    <submittedName>
        <fullName evidence="12">LOW QUALITY PROTEIN: olfactory receptor 7E178-like</fullName>
    </submittedName>
</protein>
<dbReference type="SUPFAM" id="SSF81321">
    <property type="entry name" value="Family A G protein-coupled receptor-like"/>
    <property type="match status" value="1"/>
</dbReference>
<keyword evidence="6 9" id="KW-0472">Membrane</keyword>
<sequence>MSQHKGGAVQCQSYMEPQNLTIDSEFLFMELSDDPELQPLLFILFLSIYLVTVLGNLLIILAVTSDPHLHTFMYFFLSNPSLADIDFTFTTILKMILDIQTHSRVISYAGCLTQMSFFMLFGCLDGLLLTVMAYDQFVAICHPLHYLDIVNPRLHGSLVLVSLFISSLVSQMHNSMVIKLTMFKDVEISNFFCDPSQLLTLACSDPFTNNIIMYFVGAISRFLPILGIFFSYCKIVSSILRVPRSGGKYKAFMTCGSHLAFVYLFYETCLGVYLSSAISQSPRKNCGLGGVHCGHPMLNSFIYSLRNQDSKRAMWRFLRKTIFSRDRDNMGQLAHDELQALNPKVISLNLQQNVQPESVFLSVLRRDPETSSHTRQERGSESVLLGHVPAEMQPSPIGAAQVMRCLASAIAATYRLPTARLSRGAPAHLLRQMLTVQTPKKF</sequence>
<comment type="function">
    <text evidence="1">Putative odorant or sperm cell receptor.</text>
</comment>
<evidence type="ECO:0000256" key="9">
    <source>
        <dbReference type="SAM" id="Phobius"/>
    </source>
</evidence>